<organism evidence="1 2">
    <name type="scientific">Panaeolus cyanescens</name>
    <dbReference type="NCBI Taxonomy" id="181874"/>
    <lineage>
        <taxon>Eukaryota</taxon>
        <taxon>Fungi</taxon>
        <taxon>Dikarya</taxon>
        <taxon>Basidiomycota</taxon>
        <taxon>Agaricomycotina</taxon>
        <taxon>Agaricomycetes</taxon>
        <taxon>Agaricomycetidae</taxon>
        <taxon>Agaricales</taxon>
        <taxon>Agaricineae</taxon>
        <taxon>Galeropsidaceae</taxon>
        <taxon>Panaeolus</taxon>
    </lineage>
</organism>
<sequence>MSLSNPDAITDNENVLHFIPQPATRRLPLISLSGSAELRRTSQDNWTGIKRIVDGRIEQASAKYLLMGPTGSGKSSVPTLLSFVEALGDPSQRLGISKNQLESYTHTVTAYQVLGLVHHKWPVYVIDTPGFCDNTISEVEIMKMITHWMKYNGCVFFFHVASNGTERLDSRQLLCTMMDRIYHVDYIIYMIPITDTRLSGTRRRVIDMMTTFVKEDNNCASLLFATSMWDVLQSDKAKSRATRNYAQLMDDVFAEPMTRGVALQRFHNTQQSALSIMDQHFVTVSSIFTCSSLESSPILYQALLTRINALLDQYNIIEQDLAQPETQENHILVEILNEQRIKLVRILVEYPQMPGDMLKRGRSRVKDDDTIADR</sequence>
<reference evidence="1 2" key="1">
    <citation type="journal article" date="2018" name="Evol. Lett.">
        <title>Horizontal gene cluster transfer increased hallucinogenic mushroom diversity.</title>
        <authorList>
            <person name="Reynolds H.T."/>
            <person name="Vijayakumar V."/>
            <person name="Gluck-Thaler E."/>
            <person name="Korotkin H.B."/>
            <person name="Matheny P.B."/>
            <person name="Slot J.C."/>
        </authorList>
    </citation>
    <scope>NUCLEOTIDE SEQUENCE [LARGE SCALE GENOMIC DNA]</scope>
    <source>
        <strain evidence="1 2">2629</strain>
    </source>
</reference>
<gene>
    <name evidence="1" type="ORF">CVT24_009894</name>
</gene>
<dbReference type="Proteomes" id="UP000284842">
    <property type="component" value="Unassembled WGS sequence"/>
</dbReference>
<dbReference type="OrthoDB" id="8954335at2759"/>
<dbReference type="EMBL" id="NHTK01005114">
    <property type="protein sequence ID" value="PPQ82791.1"/>
    <property type="molecule type" value="Genomic_DNA"/>
</dbReference>
<dbReference type="SUPFAM" id="SSF52540">
    <property type="entry name" value="P-loop containing nucleoside triphosphate hydrolases"/>
    <property type="match status" value="1"/>
</dbReference>
<accession>A0A409WWE0</accession>
<dbReference type="InParanoid" id="A0A409WWE0"/>
<dbReference type="InterPro" id="IPR027417">
    <property type="entry name" value="P-loop_NTPase"/>
</dbReference>
<comment type="caution">
    <text evidence="1">The sequence shown here is derived from an EMBL/GenBank/DDBJ whole genome shotgun (WGS) entry which is preliminary data.</text>
</comment>
<protein>
    <recommendedName>
        <fullName evidence="3">G domain-containing protein</fullName>
    </recommendedName>
</protein>
<proteinExistence type="predicted"/>
<evidence type="ECO:0000313" key="1">
    <source>
        <dbReference type="EMBL" id="PPQ82791.1"/>
    </source>
</evidence>
<evidence type="ECO:0008006" key="3">
    <source>
        <dbReference type="Google" id="ProtNLM"/>
    </source>
</evidence>
<dbReference type="Gene3D" id="3.40.50.300">
    <property type="entry name" value="P-loop containing nucleotide triphosphate hydrolases"/>
    <property type="match status" value="1"/>
</dbReference>
<dbReference type="AlphaFoldDB" id="A0A409WWE0"/>
<name>A0A409WWE0_9AGAR</name>
<evidence type="ECO:0000313" key="2">
    <source>
        <dbReference type="Proteomes" id="UP000284842"/>
    </source>
</evidence>
<keyword evidence="2" id="KW-1185">Reference proteome</keyword>